<dbReference type="RefSeq" id="WP_221006516.1">
    <property type="nucleotide sequence ID" value="NZ_CP081150.1"/>
</dbReference>
<keyword evidence="3" id="KW-1185">Reference proteome</keyword>
<keyword evidence="1" id="KW-0812">Transmembrane</keyword>
<dbReference type="Proteomes" id="UP000825679">
    <property type="component" value="Chromosome"/>
</dbReference>
<evidence type="ECO:0000256" key="1">
    <source>
        <dbReference type="SAM" id="Phobius"/>
    </source>
</evidence>
<gene>
    <name evidence="2" type="ORF">K4H28_01530</name>
</gene>
<organism evidence="2 3">
    <name type="scientific">Deefgea tanakiae</name>
    <dbReference type="NCBI Taxonomy" id="2865840"/>
    <lineage>
        <taxon>Bacteria</taxon>
        <taxon>Pseudomonadati</taxon>
        <taxon>Pseudomonadota</taxon>
        <taxon>Betaproteobacteria</taxon>
        <taxon>Neisseriales</taxon>
        <taxon>Chitinibacteraceae</taxon>
        <taxon>Deefgea</taxon>
    </lineage>
</organism>
<accession>A0ABX8Z6D4</accession>
<evidence type="ECO:0000313" key="3">
    <source>
        <dbReference type="Proteomes" id="UP000825679"/>
    </source>
</evidence>
<keyword evidence="1" id="KW-1133">Transmembrane helix</keyword>
<proteinExistence type="predicted"/>
<keyword evidence="1" id="KW-0472">Membrane</keyword>
<name>A0ABX8Z6D4_9NEIS</name>
<sequence length="62" mass="6805">MGNKKGLSFLAKPLFLLVVLGAGLEPAHLAARDFKSELLVFLGCFYLFLVVLKHGVILCLLF</sequence>
<evidence type="ECO:0000313" key="2">
    <source>
        <dbReference type="EMBL" id="QZA78142.1"/>
    </source>
</evidence>
<dbReference type="EMBL" id="CP081150">
    <property type="protein sequence ID" value="QZA78142.1"/>
    <property type="molecule type" value="Genomic_DNA"/>
</dbReference>
<feature type="transmembrane region" description="Helical" evidence="1">
    <location>
        <begin position="39"/>
        <end position="61"/>
    </location>
</feature>
<reference evidence="2 3" key="1">
    <citation type="submission" date="2021-08" db="EMBL/GenBank/DDBJ databases">
        <title>complete genome sequencing of Deefgea sp. D25.</title>
        <authorList>
            <person name="Bae J.-W."/>
            <person name="Gim D.-H."/>
        </authorList>
    </citation>
    <scope>NUCLEOTIDE SEQUENCE [LARGE SCALE GENOMIC DNA]</scope>
    <source>
        <strain evidence="2 3">D25</strain>
    </source>
</reference>
<protein>
    <submittedName>
        <fullName evidence="2">Uncharacterized protein</fullName>
    </submittedName>
</protein>